<dbReference type="InterPro" id="IPR000868">
    <property type="entry name" value="Isochorismatase-like_dom"/>
</dbReference>
<feature type="domain" description="Isochorismatase-like" evidence="1">
    <location>
        <begin position="9"/>
        <end position="165"/>
    </location>
</feature>
<organism evidence="2 3">
    <name type="scientific">Saxibacter everestensis</name>
    <dbReference type="NCBI Taxonomy" id="2909229"/>
    <lineage>
        <taxon>Bacteria</taxon>
        <taxon>Bacillati</taxon>
        <taxon>Actinomycetota</taxon>
        <taxon>Actinomycetes</taxon>
        <taxon>Micrococcales</taxon>
        <taxon>Brevibacteriaceae</taxon>
        <taxon>Saxibacter</taxon>
    </lineage>
</organism>
<dbReference type="PANTHER" id="PTHR43559">
    <property type="entry name" value="HYDROLASE YCAC-RELATED"/>
    <property type="match status" value="1"/>
</dbReference>
<accession>A0ABY8QT81</accession>
<proteinExistence type="predicted"/>
<gene>
    <name evidence="2" type="ORF">LWF01_15685</name>
</gene>
<keyword evidence="3" id="KW-1185">Reference proteome</keyword>
<reference evidence="2 3" key="1">
    <citation type="submission" date="2023-05" db="EMBL/GenBank/DDBJ databases">
        <title>Lithophilousrod everest ZFBP1038 complete genpme.</title>
        <authorList>
            <person name="Tian M."/>
        </authorList>
    </citation>
    <scope>NUCLEOTIDE SEQUENCE [LARGE SCALE GENOMIC DNA]</scope>
    <source>
        <strain evidence="2 3">ZFBP1038</strain>
    </source>
</reference>
<evidence type="ECO:0000313" key="3">
    <source>
        <dbReference type="Proteomes" id="UP001209083"/>
    </source>
</evidence>
<dbReference type="EMBL" id="CP090958">
    <property type="protein sequence ID" value="WGW11514.1"/>
    <property type="molecule type" value="Genomic_DNA"/>
</dbReference>
<sequence length="195" mass="21040">MHLLDRADSALLIIDLQPNFYPSRRRDVDRSVLTRVSDNATWLAAVAAALDVPTIVTEEDPVRNGPTHLSVLSALGQGSQVLEKTSFGVAGQAEVLSALEEAGKRTVIITGGETDICVSHSALGLKLLGYRVVVVSDAVFSPGVAHEHGLRRLGSCGVELLSAKQVFYDWLPQLDAVRAFRASYPELAEPIHFNL</sequence>
<name>A0ABY8QT81_9MICO</name>
<dbReference type="Gene3D" id="3.40.50.850">
    <property type="entry name" value="Isochorismatase-like"/>
    <property type="match status" value="1"/>
</dbReference>
<dbReference type="Pfam" id="PF00857">
    <property type="entry name" value="Isochorismatase"/>
    <property type="match status" value="1"/>
</dbReference>
<protein>
    <submittedName>
        <fullName evidence="2">Isochorismatase family protein</fullName>
    </submittedName>
</protein>
<dbReference type="InterPro" id="IPR053152">
    <property type="entry name" value="Hydrolase_YcaC-like"/>
</dbReference>
<dbReference type="RefSeq" id="WP_349638304.1">
    <property type="nucleotide sequence ID" value="NZ_CP090958.1"/>
</dbReference>
<dbReference type="PANTHER" id="PTHR43559:SF1">
    <property type="entry name" value="HYDROLASE"/>
    <property type="match status" value="1"/>
</dbReference>
<dbReference type="InterPro" id="IPR036380">
    <property type="entry name" value="Isochorismatase-like_sf"/>
</dbReference>
<dbReference type="Proteomes" id="UP001209083">
    <property type="component" value="Chromosome"/>
</dbReference>
<evidence type="ECO:0000259" key="1">
    <source>
        <dbReference type="Pfam" id="PF00857"/>
    </source>
</evidence>
<dbReference type="SUPFAM" id="SSF52499">
    <property type="entry name" value="Isochorismatase-like hydrolases"/>
    <property type="match status" value="1"/>
</dbReference>
<evidence type="ECO:0000313" key="2">
    <source>
        <dbReference type="EMBL" id="WGW11514.1"/>
    </source>
</evidence>